<name>A0A6J1BFZ5_9ROSI</name>
<evidence type="ECO:0000313" key="3">
    <source>
        <dbReference type="RefSeq" id="XP_021298205.1"/>
    </source>
</evidence>
<dbReference type="RefSeq" id="XP_021298205.1">
    <property type="nucleotide sequence ID" value="XM_021442530.1"/>
</dbReference>
<feature type="coiled-coil region" evidence="1">
    <location>
        <begin position="25"/>
        <end position="59"/>
    </location>
</feature>
<protein>
    <submittedName>
        <fullName evidence="3">Probable disease resistance protein At1g12280</fullName>
    </submittedName>
</protein>
<keyword evidence="2" id="KW-1185">Reference proteome</keyword>
<dbReference type="AlphaFoldDB" id="A0A6J1BFZ5"/>
<dbReference type="Proteomes" id="UP000504621">
    <property type="component" value="Unplaced"/>
</dbReference>
<reference evidence="3" key="1">
    <citation type="submission" date="2025-08" db="UniProtKB">
        <authorList>
            <consortium name="RefSeq"/>
        </authorList>
    </citation>
    <scope>IDENTIFICATION</scope>
    <source>
        <tissue evidence="3">Leaf</tissue>
    </source>
</reference>
<accession>A0A6J1BFZ5</accession>
<proteinExistence type="predicted"/>
<dbReference type="OrthoDB" id="664960at2759"/>
<keyword evidence="1" id="KW-0175">Coiled coil</keyword>
<evidence type="ECO:0000256" key="1">
    <source>
        <dbReference type="SAM" id="Coils"/>
    </source>
</evidence>
<evidence type="ECO:0000313" key="2">
    <source>
        <dbReference type="Proteomes" id="UP000504621"/>
    </source>
</evidence>
<sequence length="120" mass="13569">MSFSFPTEGAVSRCWDGIVGQASYICKLEDNLEALKRELAKLNARMADVKKKVDLAEQQHMERLNEVQLWLSSVQTVLLAAFPRSITLQSDSVVIVRLFQSSGSQDIKYIIISKPKRNKL</sequence>
<gene>
    <name evidence="3" type="primary">LOC110427115</name>
</gene>
<dbReference type="GeneID" id="110427115"/>
<organism evidence="2 3">
    <name type="scientific">Herrania umbratica</name>
    <dbReference type="NCBI Taxonomy" id="108875"/>
    <lineage>
        <taxon>Eukaryota</taxon>
        <taxon>Viridiplantae</taxon>
        <taxon>Streptophyta</taxon>
        <taxon>Embryophyta</taxon>
        <taxon>Tracheophyta</taxon>
        <taxon>Spermatophyta</taxon>
        <taxon>Magnoliopsida</taxon>
        <taxon>eudicotyledons</taxon>
        <taxon>Gunneridae</taxon>
        <taxon>Pentapetalae</taxon>
        <taxon>rosids</taxon>
        <taxon>malvids</taxon>
        <taxon>Malvales</taxon>
        <taxon>Malvaceae</taxon>
        <taxon>Byttnerioideae</taxon>
        <taxon>Herrania</taxon>
    </lineage>
</organism>